<gene>
    <name evidence="1" type="ORF">DFR56_104105</name>
</gene>
<organism evidence="1 2">
    <name type="scientific">Pseudogracilibacillus auburnensis</name>
    <dbReference type="NCBI Taxonomy" id="1494959"/>
    <lineage>
        <taxon>Bacteria</taxon>
        <taxon>Bacillati</taxon>
        <taxon>Bacillota</taxon>
        <taxon>Bacilli</taxon>
        <taxon>Bacillales</taxon>
        <taxon>Bacillaceae</taxon>
        <taxon>Pseudogracilibacillus</taxon>
    </lineage>
</organism>
<dbReference type="Gene3D" id="3.20.20.70">
    <property type="entry name" value="Aldolase class I"/>
    <property type="match status" value="1"/>
</dbReference>
<dbReference type="Proteomes" id="UP000247978">
    <property type="component" value="Unassembled WGS sequence"/>
</dbReference>
<protein>
    <submittedName>
        <fullName evidence="1">Uncharacterized protein (TIGR03581 family)</fullName>
    </submittedName>
</protein>
<dbReference type="NCBIfam" id="TIGR03581">
    <property type="entry name" value="EF_0839"/>
    <property type="match status" value="1"/>
</dbReference>
<dbReference type="OrthoDB" id="6580179at2"/>
<evidence type="ECO:0000313" key="1">
    <source>
        <dbReference type="EMBL" id="PXW87955.1"/>
    </source>
</evidence>
<dbReference type="NCBIfam" id="NF047796">
    <property type="entry name" value="DhDoxPGlucAldDagF"/>
    <property type="match status" value="1"/>
</dbReference>
<accession>A0A2V3W6S0</accession>
<sequence length="245" mass="27071">MLHSRFYNNKICLNVLAKDINNAREIYEVTEGHVLIGLLSSDYKTVDQAVYEMAKYKKEVDGAISVGLGSGDPNQWEMVAHICKSLEVEHVNQVFSAIGYTRASVKNESAIINCLVNPTNELGYVNIATGPLSSTRPPVNVHLTSAITFIREMGGNSVKFFPMKGLKTKEAYKRVASICAKENFPLEPTGSINLQNFEEIVTIALEAGVNRVIPHVYSSIINPSTGKTDIEDVKKLYDMMKKVGK</sequence>
<dbReference type="Pfam" id="PF07071">
    <property type="entry name" value="KDGP_aldolase"/>
    <property type="match status" value="1"/>
</dbReference>
<name>A0A2V3W6S0_9BACI</name>
<dbReference type="AlphaFoldDB" id="A0A2V3W6S0"/>
<dbReference type="InterPro" id="IPR013785">
    <property type="entry name" value="Aldolase_TIM"/>
</dbReference>
<evidence type="ECO:0000313" key="2">
    <source>
        <dbReference type="Proteomes" id="UP000247978"/>
    </source>
</evidence>
<dbReference type="InterPro" id="IPR010763">
    <property type="entry name" value="DgaF"/>
</dbReference>
<reference evidence="1 2" key="1">
    <citation type="submission" date="2018-05" db="EMBL/GenBank/DDBJ databases">
        <title>Genomic Encyclopedia of Type Strains, Phase IV (KMG-IV): sequencing the most valuable type-strain genomes for metagenomic binning, comparative biology and taxonomic classification.</title>
        <authorList>
            <person name="Goeker M."/>
        </authorList>
    </citation>
    <scope>NUCLEOTIDE SEQUENCE [LARGE SCALE GENOMIC DNA]</scope>
    <source>
        <strain evidence="1 2">DSM 28556</strain>
    </source>
</reference>
<dbReference type="RefSeq" id="WP_110394781.1">
    <property type="nucleotide sequence ID" value="NZ_JBHUHB010000001.1"/>
</dbReference>
<proteinExistence type="predicted"/>
<keyword evidence="2" id="KW-1185">Reference proteome</keyword>
<dbReference type="EMBL" id="QJJQ01000004">
    <property type="protein sequence ID" value="PXW87955.1"/>
    <property type="molecule type" value="Genomic_DNA"/>
</dbReference>
<comment type="caution">
    <text evidence="1">The sequence shown here is derived from an EMBL/GenBank/DDBJ whole genome shotgun (WGS) entry which is preliminary data.</text>
</comment>